<organism evidence="1 2">
    <name type="scientific">Pseudozyma antarctica</name>
    <name type="common">Yeast</name>
    <name type="synonym">Candida antarctica</name>
    <dbReference type="NCBI Taxonomy" id="84753"/>
    <lineage>
        <taxon>Eukaryota</taxon>
        <taxon>Fungi</taxon>
        <taxon>Dikarya</taxon>
        <taxon>Basidiomycota</taxon>
        <taxon>Ustilaginomycotina</taxon>
        <taxon>Ustilaginomycetes</taxon>
        <taxon>Ustilaginales</taxon>
        <taxon>Ustilaginaceae</taxon>
        <taxon>Moesziomyces</taxon>
    </lineage>
</organism>
<keyword evidence="2" id="KW-1185">Reference proteome</keyword>
<name>A0A5C3FXM2_PSEA2</name>
<accession>A0A5C3FXM2</accession>
<dbReference type="Proteomes" id="UP000325008">
    <property type="component" value="Unassembled WGS sequence"/>
</dbReference>
<evidence type="ECO:0000313" key="1">
    <source>
        <dbReference type="EMBL" id="SPO48960.1"/>
    </source>
</evidence>
<reference evidence="1" key="1">
    <citation type="submission" date="2018-03" db="EMBL/GenBank/DDBJ databases">
        <authorList>
            <person name="Guldener U."/>
        </authorList>
    </citation>
    <scope>NUCLEOTIDE SEQUENCE [LARGE SCALE GENOMIC DNA]</scope>
    <source>
        <strain evidence="1">ATCC34888</strain>
    </source>
</reference>
<evidence type="ECO:0000313" key="2">
    <source>
        <dbReference type="Proteomes" id="UP000325008"/>
    </source>
</evidence>
<dbReference type="EMBL" id="OOIQ01000022">
    <property type="protein sequence ID" value="SPO48960.1"/>
    <property type="molecule type" value="Genomic_DNA"/>
</dbReference>
<dbReference type="AlphaFoldDB" id="A0A5C3FXM2"/>
<protein>
    <submittedName>
        <fullName evidence="1">Uncharacterized protein</fullName>
    </submittedName>
</protein>
<comment type="caution">
    <text evidence="1">The sequence shown here is derived from an EMBL/GenBank/DDBJ whole genome shotgun (WGS) entry which is preliminary data.</text>
</comment>
<proteinExistence type="predicted"/>
<sequence>MTLDVEQRPWAGVRVFEAGQLGCVVGRDAVFVWLGTRAMRSIGYQPSRCPSSIGPIPEAPAAHRIRLGAQIRPTARQSCKMRSCTGTGCTAQLDHGNLIVVEREWLAA</sequence>
<gene>
    <name evidence="1" type="ORF">PSANT_06651</name>
</gene>